<protein>
    <recommendedName>
        <fullName evidence="3">Secretin/TonB short N-terminal domain-containing protein</fullName>
    </recommendedName>
</protein>
<sequence length="649" mass="70632">MFATKVAKSQSWTQQQISIQAQQLPLATFIDQLSKKAGFDYAYNAKIISAKAAVDYQTTDAPLISVLNEILPPRNLDYKIQGDQLLIIPKKKIKQRKTSLTLTATLMYKGQYLDGVAVLDKFTGALGKTNSEGTLRIPINNPQANLSLTFSKEGYQSKSLKVKMNGDKSIQVYLDSLQLPMKKTSAPVAFLPSVQLKEKEIEDINLVKFFVSEAKTAQITTLDSLIYSPFQVSLLPMLSSNFTKNAQSVNNFSLNLIAGYSAGTDGAEMGTAANINRYNMRGLQLAGLTNIVGGHVHGLQIAGVNNLSKRKMIGLQVAGINNVAQHSMSGGQIAGINNVMNGQMNGFQISAVSNSLLNHGQGLQLAAFGNFARQNFKGVQFSAVLNKIKGTSSALQVSALLNIAKDSLKGVQLSAFYNGAYGHSSGVQISPFLNHSRATFNGLQLGILNHAAQALHGVQLGVINSTDTLSGLQLGIINKTDHLASGTPIGFISVVKDGCNALELSYQDRHFITAAYKTGSRYFYNIINYGIDVQQAEQMYFGYGFGTAPRLYRTISLNADLTANYVQNTPHWFKDKNFLGQAKAQISYQFGRSLGLFAGASYNVQVIDQQAENKTFIHPRTAWTSQNSGWITAGWWSFQAGIRIGRLGR</sequence>
<name>A0ABM7VIS3_9BACT</name>
<reference evidence="1 2" key="1">
    <citation type="submission" date="2021-12" db="EMBL/GenBank/DDBJ databases">
        <title>Genome sequencing of bacteria with rrn-lacking chromosome and rrn-plasmid.</title>
        <authorList>
            <person name="Anda M."/>
            <person name="Iwasaki W."/>
        </authorList>
    </citation>
    <scope>NUCLEOTIDE SEQUENCE [LARGE SCALE GENOMIC DNA]</scope>
    <source>
        <strain evidence="1 2">NBRC 101262</strain>
        <plasmid evidence="1 2">pPP1</plasmid>
    </source>
</reference>
<dbReference type="EMBL" id="AP025293">
    <property type="protein sequence ID" value="BDD00884.1"/>
    <property type="molecule type" value="Genomic_DNA"/>
</dbReference>
<accession>A0ABM7VIS3</accession>
<gene>
    <name evidence="1" type="ORF">PEPS_31640</name>
</gene>
<proteinExistence type="predicted"/>
<dbReference type="NCBIfam" id="NF047436">
    <property type="entry name" value="LA_2272_repeat"/>
    <property type="match status" value="1"/>
</dbReference>
<keyword evidence="1" id="KW-0614">Plasmid</keyword>
<keyword evidence="2" id="KW-1185">Reference proteome</keyword>
<organism evidence="1 2">
    <name type="scientific">Persicobacter psychrovividus</name>
    <dbReference type="NCBI Taxonomy" id="387638"/>
    <lineage>
        <taxon>Bacteria</taxon>
        <taxon>Pseudomonadati</taxon>
        <taxon>Bacteroidota</taxon>
        <taxon>Cytophagia</taxon>
        <taxon>Cytophagales</taxon>
        <taxon>Persicobacteraceae</taxon>
        <taxon>Persicobacter</taxon>
    </lineage>
</organism>
<dbReference type="InterPro" id="IPR058093">
    <property type="entry name" value="LA_2272-like"/>
</dbReference>
<evidence type="ECO:0000313" key="1">
    <source>
        <dbReference type="EMBL" id="BDD00884.1"/>
    </source>
</evidence>
<evidence type="ECO:0000313" key="2">
    <source>
        <dbReference type="Proteomes" id="UP001354989"/>
    </source>
</evidence>
<geneLocation type="plasmid" evidence="1 2">
    <name>pPP1</name>
</geneLocation>
<evidence type="ECO:0008006" key="3">
    <source>
        <dbReference type="Google" id="ProtNLM"/>
    </source>
</evidence>
<dbReference type="Proteomes" id="UP001354989">
    <property type="component" value="Plasmid pPP1"/>
</dbReference>